<dbReference type="InterPro" id="IPR051843">
    <property type="entry name" value="CPA1_transporter"/>
</dbReference>
<feature type="transmembrane region" description="Helical" evidence="7">
    <location>
        <begin position="488"/>
        <end position="508"/>
    </location>
</feature>
<feature type="transmembrane region" description="Helical" evidence="7">
    <location>
        <begin position="331"/>
        <end position="352"/>
    </location>
</feature>
<feature type="transmembrane region" description="Helical" evidence="7">
    <location>
        <begin position="520"/>
        <end position="542"/>
    </location>
</feature>
<feature type="transmembrane region" description="Helical" evidence="7">
    <location>
        <begin position="432"/>
        <end position="451"/>
    </location>
</feature>
<dbReference type="InterPro" id="IPR038770">
    <property type="entry name" value="Na+/solute_symporter_sf"/>
</dbReference>
<name>A0AAR5QJN9_DENPD</name>
<evidence type="ECO:0000256" key="3">
    <source>
        <dbReference type="ARBA" id="ARBA00022692"/>
    </source>
</evidence>
<evidence type="ECO:0000256" key="5">
    <source>
        <dbReference type="ARBA" id="ARBA00023136"/>
    </source>
</evidence>
<feature type="transmembrane region" description="Helical" evidence="7">
    <location>
        <begin position="554"/>
        <end position="572"/>
    </location>
</feature>
<feature type="compositionally biased region" description="Basic and acidic residues" evidence="6">
    <location>
        <begin position="671"/>
        <end position="686"/>
    </location>
</feature>
<keyword evidence="5 7" id="KW-0472">Membrane</keyword>
<protein>
    <recommendedName>
        <fullName evidence="8">Cation/H+ exchanger transmembrane domain-containing protein</fullName>
    </recommendedName>
</protein>
<dbReference type="AlphaFoldDB" id="A0AAR5QJN9"/>
<feature type="region of interest" description="Disordered" evidence="6">
    <location>
        <begin position="1"/>
        <end position="37"/>
    </location>
</feature>
<feature type="region of interest" description="Disordered" evidence="6">
    <location>
        <begin position="55"/>
        <end position="74"/>
    </location>
</feature>
<feature type="compositionally biased region" description="Low complexity" evidence="6">
    <location>
        <begin position="18"/>
        <end position="30"/>
    </location>
</feature>
<dbReference type="EnsemblMetazoa" id="XM_019917852.1">
    <property type="protein sequence ID" value="XP_019773411.1"/>
    <property type="gene ID" value="LOC109546754"/>
</dbReference>
<evidence type="ECO:0000256" key="4">
    <source>
        <dbReference type="ARBA" id="ARBA00022989"/>
    </source>
</evidence>
<feature type="transmembrane region" description="Helical" evidence="7">
    <location>
        <begin position="592"/>
        <end position="613"/>
    </location>
</feature>
<feature type="compositionally biased region" description="Polar residues" evidence="6">
    <location>
        <begin position="658"/>
        <end position="670"/>
    </location>
</feature>
<evidence type="ECO:0000256" key="2">
    <source>
        <dbReference type="ARBA" id="ARBA00007367"/>
    </source>
</evidence>
<organism evidence="9 10">
    <name type="scientific">Dendroctonus ponderosae</name>
    <name type="common">Mountain pine beetle</name>
    <dbReference type="NCBI Taxonomy" id="77166"/>
    <lineage>
        <taxon>Eukaryota</taxon>
        <taxon>Metazoa</taxon>
        <taxon>Ecdysozoa</taxon>
        <taxon>Arthropoda</taxon>
        <taxon>Hexapoda</taxon>
        <taxon>Insecta</taxon>
        <taxon>Pterygota</taxon>
        <taxon>Neoptera</taxon>
        <taxon>Endopterygota</taxon>
        <taxon>Coleoptera</taxon>
        <taxon>Polyphaga</taxon>
        <taxon>Cucujiformia</taxon>
        <taxon>Curculionidae</taxon>
        <taxon>Scolytinae</taxon>
        <taxon>Dendroctonus</taxon>
    </lineage>
</organism>
<feature type="transmembrane region" description="Helical" evidence="7">
    <location>
        <begin position="457"/>
        <end position="476"/>
    </location>
</feature>
<feature type="transmembrane region" description="Helical" evidence="7">
    <location>
        <begin position="364"/>
        <end position="391"/>
    </location>
</feature>
<feature type="transmembrane region" description="Helical" evidence="7">
    <location>
        <begin position="302"/>
        <end position="325"/>
    </location>
</feature>
<comment type="subcellular location">
    <subcellularLocation>
        <location evidence="1">Membrane</location>
        <topology evidence="1">Multi-pass membrane protein</topology>
    </subcellularLocation>
</comment>
<dbReference type="GO" id="GO:1902600">
    <property type="term" value="P:proton transmembrane transport"/>
    <property type="evidence" value="ECO:0007669"/>
    <property type="project" value="InterPro"/>
</dbReference>
<reference evidence="10" key="1">
    <citation type="journal article" date="2013" name="Genome Biol.">
        <title>Draft genome of the mountain pine beetle, Dendroctonus ponderosae Hopkins, a major forest pest.</title>
        <authorList>
            <person name="Keeling C.I."/>
            <person name="Yuen M.M."/>
            <person name="Liao N.Y."/>
            <person name="Docking T.R."/>
            <person name="Chan S.K."/>
            <person name="Taylor G.A."/>
            <person name="Palmquist D.L."/>
            <person name="Jackman S.D."/>
            <person name="Nguyen A."/>
            <person name="Li M."/>
            <person name="Henderson H."/>
            <person name="Janes J.K."/>
            <person name="Zhao Y."/>
            <person name="Pandoh P."/>
            <person name="Moore R."/>
            <person name="Sperling F.A."/>
            <person name="Huber D.P."/>
            <person name="Birol I."/>
            <person name="Jones S.J."/>
            <person name="Bohlmann J."/>
        </authorList>
    </citation>
    <scope>NUCLEOTIDE SEQUENCE</scope>
</reference>
<accession>A0AAR5QJN9</accession>
<evidence type="ECO:0000259" key="8">
    <source>
        <dbReference type="Pfam" id="PF00999"/>
    </source>
</evidence>
<dbReference type="InterPro" id="IPR006153">
    <property type="entry name" value="Cation/H_exchanger_TM"/>
</dbReference>
<dbReference type="Proteomes" id="UP000019118">
    <property type="component" value="Unassembled WGS sequence"/>
</dbReference>
<feature type="transmembrane region" description="Helical" evidence="7">
    <location>
        <begin position="397"/>
        <end position="420"/>
    </location>
</feature>
<sequence>MQTNSSFSIYKMSGDQDPNNVSSNPSPTSNLEPNHNNNRKVSILDHYIHDRGYENHAFESPTRSRKVSTQSEHAEIGPVRKKSILHLHVNNAFEKDATLRCDSANRQMDTDRHKKYSTTESINSKNSVYSKSSVYSQSGKFPHETDDDRSWWYIFCIKCRSQESHPSWQPTAWPKLCPYPFCPTYRQFSRIVALVLLGVFSWCILYAIVGETAAPPNGIVYQLILLSICAHFGGWLMSLTTLPALIGMLFTGVLLQNVGCVNINENFSEINKELRHIALVIILIRAGLDLDPHALKRLKYTVIKIGLIPWLTEAAVTAVLSKYFLEMPWDYSILLGSIVAAVSPAVVVPCLFRLRSKGYGVAKGIPTLIIAVSGIDDATSVAIFGIVKSIMFSNSGIAQLILQGPVSIFGGLAFGVLWGIICNYTPEKHDPFMVPLRILLLLVGGTVTVLGSELIGYGGAGPLACVAAAFTCLVCWTKQGWEIEDNPAATAFEIFWMIFEPILFGITGAQIKFSALDGTIVAIGIGILVAAVLLRMVVTVFVAIGCHYNLKEKIFIAFALMAKATVQAALGPMVLGMLDDTTSEEYDYANKILMVCILSIMVTAPTGAILITISGPRLLTKTKIPAIPEGWRKSHRPSIRDISIIDEEEERDDVESMATGTPVGSATNSPHKIENRKVEDLPKVDA</sequence>
<evidence type="ECO:0000256" key="1">
    <source>
        <dbReference type="ARBA" id="ARBA00004141"/>
    </source>
</evidence>
<dbReference type="GO" id="GO:0015297">
    <property type="term" value="F:antiporter activity"/>
    <property type="evidence" value="ECO:0007669"/>
    <property type="project" value="InterPro"/>
</dbReference>
<dbReference type="EnsemblMetazoa" id="XM_019917853.1">
    <property type="protein sequence ID" value="XP_019773412.1"/>
    <property type="gene ID" value="LOC109546754"/>
</dbReference>
<feature type="transmembrane region" description="Helical" evidence="7">
    <location>
        <begin position="221"/>
        <end position="254"/>
    </location>
</feature>
<feature type="transmembrane region" description="Helical" evidence="7">
    <location>
        <begin position="188"/>
        <end position="209"/>
    </location>
</feature>
<dbReference type="EnsemblMetazoa" id="XM_019917854.1">
    <property type="protein sequence ID" value="XP_019773413.1"/>
    <property type="gene ID" value="LOC109546754"/>
</dbReference>
<reference evidence="9" key="2">
    <citation type="submission" date="2024-08" db="UniProtKB">
        <authorList>
            <consortium name="EnsemblMetazoa"/>
        </authorList>
    </citation>
    <scope>IDENTIFICATION</scope>
</reference>
<proteinExistence type="inferred from homology"/>
<dbReference type="KEGG" id="dpa:109546754"/>
<feature type="domain" description="Cation/H+ exchanger transmembrane" evidence="8">
    <location>
        <begin position="230"/>
        <end position="603"/>
    </location>
</feature>
<feature type="region of interest" description="Disordered" evidence="6">
    <location>
        <begin position="647"/>
        <end position="686"/>
    </location>
</feature>
<keyword evidence="4 7" id="KW-1133">Transmembrane helix</keyword>
<dbReference type="GO" id="GO:0016020">
    <property type="term" value="C:membrane"/>
    <property type="evidence" value="ECO:0007669"/>
    <property type="project" value="UniProtKB-SubCell"/>
</dbReference>
<keyword evidence="10" id="KW-1185">Reference proteome</keyword>
<evidence type="ECO:0000313" key="9">
    <source>
        <dbReference type="EnsemblMetazoa" id="XP_019773411.1"/>
    </source>
</evidence>
<evidence type="ECO:0000256" key="6">
    <source>
        <dbReference type="SAM" id="MobiDB-lite"/>
    </source>
</evidence>
<dbReference type="PANTHER" id="PTHR31102:SF1">
    <property type="entry name" value="CATION_H+ EXCHANGER DOMAIN-CONTAINING PROTEIN"/>
    <property type="match status" value="1"/>
</dbReference>
<dbReference type="GeneID" id="109546754"/>
<evidence type="ECO:0000313" key="10">
    <source>
        <dbReference type="Proteomes" id="UP000019118"/>
    </source>
</evidence>
<evidence type="ECO:0000256" key="7">
    <source>
        <dbReference type="SAM" id="Phobius"/>
    </source>
</evidence>
<dbReference type="Gene3D" id="1.20.1530.20">
    <property type="match status" value="1"/>
</dbReference>
<keyword evidence="3 7" id="KW-0812">Transmembrane</keyword>
<comment type="similarity">
    <text evidence="2">Belongs to the monovalent cation:proton antiporter 1 (CPA1) transporter (TC 2.A.36) family.</text>
</comment>
<dbReference type="Pfam" id="PF00999">
    <property type="entry name" value="Na_H_Exchanger"/>
    <property type="match status" value="1"/>
</dbReference>
<dbReference type="PANTHER" id="PTHR31102">
    <property type="match status" value="1"/>
</dbReference>